<proteinExistence type="predicted"/>
<dbReference type="InterPro" id="IPR058652">
    <property type="entry name" value="VapC50_C"/>
</dbReference>
<comment type="caution">
    <text evidence="3">The sequence shown here is derived from an EMBL/GenBank/DDBJ whole genome shotgun (WGS) entry which is preliminary data.</text>
</comment>
<dbReference type="RefSeq" id="WP_130839595.1">
    <property type="nucleotide sequence ID" value="NZ_SIJL01000001.1"/>
</dbReference>
<dbReference type="Proteomes" id="UP000292858">
    <property type="component" value="Unassembled WGS sequence"/>
</dbReference>
<name>A0A4Q9B7H3_9DEIN</name>
<evidence type="ECO:0000259" key="1">
    <source>
        <dbReference type="Pfam" id="PF13470"/>
    </source>
</evidence>
<protein>
    <submittedName>
        <fullName evidence="3">PIN domain-containing protein</fullName>
    </submittedName>
</protein>
<dbReference type="Pfam" id="PF13470">
    <property type="entry name" value="PIN_3"/>
    <property type="match status" value="1"/>
</dbReference>
<evidence type="ECO:0000259" key="2">
    <source>
        <dbReference type="Pfam" id="PF26343"/>
    </source>
</evidence>
<dbReference type="AlphaFoldDB" id="A0A4Q9B7H3"/>
<organism evidence="3 4">
    <name type="scientific">Thermus thermamylovorans</name>
    <dbReference type="NCBI Taxonomy" id="2509362"/>
    <lineage>
        <taxon>Bacteria</taxon>
        <taxon>Thermotogati</taxon>
        <taxon>Deinococcota</taxon>
        <taxon>Deinococci</taxon>
        <taxon>Thermales</taxon>
        <taxon>Thermaceae</taxon>
        <taxon>Thermus</taxon>
    </lineage>
</organism>
<gene>
    <name evidence="3" type="ORF">ETP66_00535</name>
</gene>
<feature type="domain" description="VapC50 C-terminal" evidence="2">
    <location>
        <begin position="153"/>
        <end position="196"/>
    </location>
</feature>
<reference evidence="3 4" key="1">
    <citation type="submission" date="2019-02" db="EMBL/GenBank/DDBJ databases">
        <title>Thermus sp. a novel from hot spring.</title>
        <authorList>
            <person name="Zhao Z."/>
        </authorList>
    </citation>
    <scope>NUCLEOTIDE SEQUENCE [LARGE SCALE GENOMIC DNA]</scope>
    <source>
        <strain evidence="3 4">CFH 72773T</strain>
    </source>
</reference>
<dbReference type="OrthoDB" id="211933at2"/>
<accession>A0A4Q9B7H3</accession>
<feature type="domain" description="PIN" evidence="1">
    <location>
        <begin position="9"/>
        <end position="119"/>
    </location>
</feature>
<keyword evidence="4" id="KW-1185">Reference proteome</keyword>
<dbReference type="EMBL" id="SIJL01000001">
    <property type="protein sequence ID" value="TBH21762.1"/>
    <property type="molecule type" value="Genomic_DNA"/>
</dbReference>
<evidence type="ECO:0000313" key="3">
    <source>
        <dbReference type="EMBL" id="TBH21762.1"/>
    </source>
</evidence>
<evidence type="ECO:0000313" key="4">
    <source>
        <dbReference type="Proteomes" id="UP000292858"/>
    </source>
</evidence>
<dbReference type="Pfam" id="PF26343">
    <property type="entry name" value="VapC50_C"/>
    <property type="match status" value="1"/>
</dbReference>
<sequence length="202" mass="23435">MSPLPRRLFLDACVLYPTQTRDLFMALALERWVRLYWTDRVQEEWLTNLLANRPDLTPEQVERLRKTPEAMRTTLAFQEPLVTGYEHLVESVSLPDENDRHVVAAAYLGEAEAILTFNLDDFPEEALAPWDLQAVHPDKYLLDLAEAQIRVHSFPKPLLELLHKQRSRLTRPPLDPDEFLKALEKAGLQGFAQLLRSFRSHL</sequence>
<dbReference type="InterPro" id="IPR002716">
    <property type="entry name" value="PIN_dom"/>
</dbReference>